<dbReference type="GeneID" id="17044467"/>
<dbReference type="AlphaFoldDB" id="I0Z738"/>
<gene>
    <name evidence="1" type="ORF">COCSUDRAFT_46095</name>
</gene>
<keyword evidence="2" id="KW-1185">Reference proteome</keyword>
<accession>I0Z738</accession>
<dbReference type="eggNOG" id="KOG4621">
    <property type="taxonomic scope" value="Eukaryota"/>
</dbReference>
<evidence type="ECO:0000313" key="1">
    <source>
        <dbReference type="EMBL" id="EIE26457.1"/>
    </source>
</evidence>
<dbReference type="KEGG" id="csl:COCSUDRAFT_46095"/>
<dbReference type="Proteomes" id="UP000007264">
    <property type="component" value="Unassembled WGS sequence"/>
</dbReference>
<evidence type="ECO:0000313" key="2">
    <source>
        <dbReference type="Proteomes" id="UP000007264"/>
    </source>
</evidence>
<reference evidence="1 2" key="1">
    <citation type="journal article" date="2012" name="Genome Biol.">
        <title>The genome of the polar eukaryotic microalga coccomyxa subellipsoidea reveals traits of cold adaptation.</title>
        <authorList>
            <person name="Blanc G."/>
            <person name="Agarkova I."/>
            <person name="Grimwood J."/>
            <person name="Kuo A."/>
            <person name="Brueggeman A."/>
            <person name="Dunigan D."/>
            <person name="Gurnon J."/>
            <person name="Ladunga I."/>
            <person name="Lindquist E."/>
            <person name="Lucas S."/>
            <person name="Pangilinan J."/>
            <person name="Proschold T."/>
            <person name="Salamov A."/>
            <person name="Schmutz J."/>
            <person name="Weeks D."/>
            <person name="Yamada T."/>
            <person name="Claverie J.M."/>
            <person name="Grigoriev I."/>
            <person name="Van Etten J."/>
            <person name="Lomsadze A."/>
            <person name="Borodovsky M."/>
        </authorList>
    </citation>
    <scope>NUCLEOTIDE SEQUENCE [LARGE SCALE GENOMIC DNA]</scope>
    <source>
        <strain evidence="1 2">C-169</strain>
    </source>
</reference>
<dbReference type="Gene3D" id="3.90.70.10">
    <property type="entry name" value="Cysteine proteinases"/>
    <property type="match status" value="1"/>
</dbReference>
<dbReference type="PANTHER" id="PTHR31400">
    <property type="entry name" value="GUANYLYL CYCLASE DOMAIN CONTAINING PROTEIN 1 GUCD1"/>
    <property type="match status" value="1"/>
</dbReference>
<dbReference type="OrthoDB" id="206796at2759"/>
<organism evidence="1 2">
    <name type="scientific">Coccomyxa subellipsoidea (strain C-169)</name>
    <name type="common">Green microalga</name>
    <dbReference type="NCBI Taxonomy" id="574566"/>
    <lineage>
        <taxon>Eukaryota</taxon>
        <taxon>Viridiplantae</taxon>
        <taxon>Chlorophyta</taxon>
        <taxon>core chlorophytes</taxon>
        <taxon>Trebouxiophyceae</taxon>
        <taxon>Trebouxiophyceae incertae sedis</taxon>
        <taxon>Coccomyxaceae</taxon>
        <taxon>Coccomyxa</taxon>
        <taxon>Coccomyxa subellipsoidea</taxon>
    </lineage>
</organism>
<proteinExistence type="predicted"/>
<sequence length="291" mass="31288">MVMMHAPVSLSCSSALKACLESSMAAKLSETVAVAAHACRDSLLRAETLIQLGLIPKPHSHTQRVPHIRQVFNWDCGLACVLMVLRAAGIHSEDFSSLRNLCSITSIWTVDLAYLLRRFGLEVEFTTITIGANPEYAKESFYREHMAEDGSRVERLFQEAAAAGITVTRRSVSCAELKERMLAGSALVIALVDKTRLAGHSVPAMQAPPISPGLASRLGLAPSYTGHYIVICGYDPATDRFVIKDPASAAEMNSVPCASLEAARHAYGTDEDLLLVTAPSSPSLSSSVVNF</sequence>
<protein>
    <recommendedName>
        <fullName evidence="3">Guanylyl cyclase</fullName>
    </recommendedName>
</protein>
<dbReference type="PANTHER" id="PTHR31400:SF1">
    <property type="entry name" value="PROTEIN GUCD1"/>
    <property type="match status" value="1"/>
</dbReference>
<dbReference type="RefSeq" id="XP_005651001.1">
    <property type="nucleotide sequence ID" value="XM_005650944.1"/>
</dbReference>
<evidence type="ECO:0008006" key="3">
    <source>
        <dbReference type="Google" id="ProtNLM"/>
    </source>
</evidence>
<dbReference type="EMBL" id="AGSI01000002">
    <property type="protein sequence ID" value="EIE26457.1"/>
    <property type="molecule type" value="Genomic_DNA"/>
</dbReference>
<name>I0Z738_COCSC</name>
<dbReference type="Pfam" id="PF09778">
    <property type="entry name" value="Guanylate_cyc_2"/>
    <property type="match status" value="1"/>
</dbReference>
<comment type="caution">
    <text evidence="1">The sequence shown here is derived from an EMBL/GenBank/DDBJ whole genome shotgun (WGS) entry which is preliminary data.</text>
</comment>
<dbReference type="InterPro" id="IPR018616">
    <property type="entry name" value="GUCD1"/>
</dbReference>